<proteinExistence type="predicted"/>
<dbReference type="AlphaFoldDB" id="A0A804PQI6"/>
<dbReference type="InParanoid" id="A0A804PQI6"/>
<dbReference type="EnsemblPlants" id="Zm00001eb262890_T001">
    <property type="protein sequence ID" value="Zm00001eb262890_P001"/>
    <property type="gene ID" value="Zm00001eb262890"/>
</dbReference>
<reference evidence="2" key="2">
    <citation type="submission" date="2019-07" db="EMBL/GenBank/DDBJ databases">
        <authorList>
            <person name="Seetharam A."/>
            <person name="Woodhouse M."/>
            <person name="Cannon E."/>
        </authorList>
    </citation>
    <scope>NUCLEOTIDE SEQUENCE [LARGE SCALE GENOMIC DNA]</scope>
    <source>
        <strain evidence="2">cv. B73</strain>
    </source>
</reference>
<feature type="region of interest" description="Disordered" evidence="1">
    <location>
        <begin position="1"/>
        <end position="45"/>
    </location>
</feature>
<evidence type="ECO:0000256" key="1">
    <source>
        <dbReference type="SAM" id="MobiDB-lite"/>
    </source>
</evidence>
<reference evidence="2" key="3">
    <citation type="submission" date="2021-05" db="UniProtKB">
        <authorList>
            <consortium name="EnsemblPlants"/>
        </authorList>
    </citation>
    <scope>IDENTIFICATION</scope>
    <source>
        <strain evidence="2">cv. B73</strain>
    </source>
</reference>
<organism evidence="2 3">
    <name type="scientific">Zea mays</name>
    <name type="common">Maize</name>
    <dbReference type="NCBI Taxonomy" id="4577"/>
    <lineage>
        <taxon>Eukaryota</taxon>
        <taxon>Viridiplantae</taxon>
        <taxon>Streptophyta</taxon>
        <taxon>Embryophyta</taxon>
        <taxon>Tracheophyta</taxon>
        <taxon>Spermatophyta</taxon>
        <taxon>Magnoliopsida</taxon>
        <taxon>Liliopsida</taxon>
        <taxon>Poales</taxon>
        <taxon>Poaceae</taxon>
        <taxon>PACMAD clade</taxon>
        <taxon>Panicoideae</taxon>
        <taxon>Andropogonodae</taxon>
        <taxon>Andropogoneae</taxon>
        <taxon>Tripsacinae</taxon>
        <taxon>Zea</taxon>
    </lineage>
</organism>
<keyword evidence="3" id="KW-1185">Reference proteome</keyword>
<dbReference type="Proteomes" id="UP000007305">
    <property type="component" value="Chromosome 6"/>
</dbReference>
<sequence length="90" mass="9529">MPHGADLATALHAARRRPTPGCAEPHSTPRTGPHGGALAGSLRSSSPPAVEMVYGWNVPLRSTWKFFKQATIILSKSLQAGQASTVQLNQ</sequence>
<name>A0A804PQI6_MAIZE</name>
<protein>
    <submittedName>
        <fullName evidence="2">Uncharacterized protein</fullName>
    </submittedName>
</protein>
<accession>A0A804PQI6</accession>
<dbReference type="Gramene" id="Zm00001eb262890_T001">
    <property type="protein sequence ID" value="Zm00001eb262890_P001"/>
    <property type="gene ID" value="Zm00001eb262890"/>
</dbReference>
<evidence type="ECO:0000313" key="2">
    <source>
        <dbReference type="EnsemblPlants" id="Zm00001eb262890_P001"/>
    </source>
</evidence>
<evidence type="ECO:0000313" key="3">
    <source>
        <dbReference type="Proteomes" id="UP000007305"/>
    </source>
</evidence>
<reference evidence="3" key="1">
    <citation type="journal article" date="2009" name="Science">
        <title>The B73 maize genome: complexity, diversity, and dynamics.</title>
        <authorList>
            <person name="Schnable P.S."/>
            <person name="Ware D."/>
            <person name="Fulton R.S."/>
            <person name="Stein J.C."/>
            <person name="Wei F."/>
            <person name="Pasternak S."/>
            <person name="Liang C."/>
            <person name="Zhang J."/>
            <person name="Fulton L."/>
            <person name="Graves T.A."/>
            <person name="Minx P."/>
            <person name="Reily A.D."/>
            <person name="Courtney L."/>
            <person name="Kruchowski S.S."/>
            <person name="Tomlinson C."/>
            <person name="Strong C."/>
            <person name="Delehaunty K."/>
            <person name="Fronick C."/>
            <person name="Courtney B."/>
            <person name="Rock S.M."/>
            <person name="Belter E."/>
            <person name="Du F."/>
            <person name="Kim K."/>
            <person name="Abbott R.M."/>
            <person name="Cotton M."/>
            <person name="Levy A."/>
            <person name="Marchetto P."/>
            <person name="Ochoa K."/>
            <person name="Jackson S.M."/>
            <person name="Gillam B."/>
            <person name="Chen W."/>
            <person name="Yan L."/>
            <person name="Higginbotham J."/>
            <person name="Cardenas M."/>
            <person name="Waligorski J."/>
            <person name="Applebaum E."/>
            <person name="Phelps L."/>
            <person name="Falcone J."/>
            <person name="Kanchi K."/>
            <person name="Thane T."/>
            <person name="Scimone A."/>
            <person name="Thane N."/>
            <person name="Henke J."/>
            <person name="Wang T."/>
            <person name="Ruppert J."/>
            <person name="Shah N."/>
            <person name="Rotter K."/>
            <person name="Hodges J."/>
            <person name="Ingenthron E."/>
            <person name="Cordes M."/>
            <person name="Kohlberg S."/>
            <person name="Sgro J."/>
            <person name="Delgado B."/>
            <person name="Mead K."/>
            <person name="Chinwalla A."/>
            <person name="Leonard S."/>
            <person name="Crouse K."/>
            <person name="Collura K."/>
            <person name="Kudrna D."/>
            <person name="Currie J."/>
            <person name="He R."/>
            <person name="Angelova A."/>
            <person name="Rajasekar S."/>
            <person name="Mueller T."/>
            <person name="Lomeli R."/>
            <person name="Scara G."/>
            <person name="Ko A."/>
            <person name="Delaney K."/>
            <person name="Wissotski M."/>
            <person name="Lopez G."/>
            <person name="Campos D."/>
            <person name="Braidotti M."/>
            <person name="Ashley E."/>
            <person name="Golser W."/>
            <person name="Kim H."/>
            <person name="Lee S."/>
            <person name="Lin J."/>
            <person name="Dujmic Z."/>
            <person name="Kim W."/>
            <person name="Talag J."/>
            <person name="Zuccolo A."/>
            <person name="Fan C."/>
            <person name="Sebastian A."/>
            <person name="Kramer M."/>
            <person name="Spiegel L."/>
            <person name="Nascimento L."/>
            <person name="Zutavern T."/>
            <person name="Miller B."/>
            <person name="Ambroise C."/>
            <person name="Muller S."/>
            <person name="Spooner W."/>
            <person name="Narechania A."/>
            <person name="Ren L."/>
            <person name="Wei S."/>
            <person name="Kumari S."/>
            <person name="Faga B."/>
            <person name="Levy M.J."/>
            <person name="McMahan L."/>
            <person name="Van Buren P."/>
            <person name="Vaughn M.W."/>
            <person name="Ying K."/>
            <person name="Yeh C.-T."/>
            <person name="Emrich S.J."/>
            <person name="Jia Y."/>
            <person name="Kalyanaraman A."/>
            <person name="Hsia A.-P."/>
            <person name="Barbazuk W.B."/>
            <person name="Baucom R.S."/>
            <person name="Brutnell T.P."/>
            <person name="Carpita N.C."/>
            <person name="Chaparro C."/>
            <person name="Chia J.-M."/>
            <person name="Deragon J.-M."/>
            <person name="Estill J.C."/>
            <person name="Fu Y."/>
            <person name="Jeddeloh J.A."/>
            <person name="Han Y."/>
            <person name="Lee H."/>
            <person name="Li P."/>
            <person name="Lisch D.R."/>
            <person name="Liu S."/>
            <person name="Liu Z."/>
            <person name="Nagel D.H."/>
            <person name="McCann M.C."/>
            <person name="SanMiguel P."/>
            <person name="Myers A.M."/>
            <person name="Nettleton D."/>
            <person name="Nguyen J."/>
            <person name="Penning B.W."/>
            <person name="Ponnala L."/>
            <person name="Schneider K.L."/>
            <person name="Schwartz D.C."/>
            <person name="Sharma A."/>
            <person name="Soderlund C."/>
            <person name="Springer N.M."/>
            <person name="Sun Q."/>
            <person name="Wang H."/>
            <person name="Waterman M."/>
            <person name="Westerman R."/>
            <person name="Wolfgruber T.K."/>
            <person name="Yang L."/>
            <person name="Yu Y."/>
            <person name="Zhang L."/>
            <person name="Zhou S."/>
            <person name="Zhu Q."/>
            <person name="Bennetzen J.L."/>
            <person name="Dawe R.K."/>
            <person name="Jiang J."/>
            <person name="Jiang N."/>
            <person name="Presting G.G."/>
            <person name="Wessler S.R."/>
            <person name="Aluru S."/>
            <person name="Martienssen R.A."/>
            <person name="Clifton S.W."/>
            <person name="McCombie W.R."/>
            <person name="Wing R.A."/>
            <person name="Wilson R.K."/>
        </authorList>
    </citation>
    <scope>NUCLEOTIDE SEQUENCE [LARGE SCALE GENOMIC DNA]</scope>
    <source>
        <strain evidence="3">cv. B73</strain>
    </source>
</reference>